<protein>
    <recommendedName>
        <fullName evidence="3">Spherulin 4-like cell surface protein</fullName>
    </recommendedName>
</protein>
<dbReference type="Proteomes" id="UP001295794">
    <property type="component" value="Unassembled WGS sequence"/>
</dbReference>
<dbReference type="PANTHER" id="PTHR35040:SF9">
    <property type="entry name" value="4-LIKE CELL SURFACE PROTEIN, PUTATIVE (AFU_ORTHOLOGUE AFUA_4G14080)-RELATED"/>
    <property type="match status" value="1"/>
</dbReference>
<comment type="caution">
    <text evidence="1">The sequence shown here is derived from an EMBL/GenBank/DDBJ whole genome shotgun (WGS) entry which is preliminary data.</text>
</comment>
<evidence type="ECO:0000313" key="1">
    <source>
        <dbReference type="EMBL" id="CAK5276779.1"/>
    </source>
</evidence>
<dbReference type="Pfam" id="PF12138">
    <property type="entry name" value="Spherulin4"/>
    <property type="match status" value="1"/>
</dbReference>
<proteinExistence type="predicted"/>
<dbReference type="PANTHER" id="PTHR35040">
    <property type="match status" value="1"/>
</dbReference>
<dbReference type="InterPro" id="IPR021986">
    <property type="entry name" value="Spherulin4"/>
</dbReference>
<gene>
    <name evidence="1" type="ORF">MYCIT1_LOCUS25319</name>
</gene>
<sequence length="302" mass="31946">MQSVRRWHYLDTYRRCGALDRSCVWSNLDHSASHTMPSSNPLLSLSVLLLLCARAAWGLTGLIVPLYVYPTNNKACDQWASIISALSAAPHTVPTIFVINPQSGPGPAGSQPTTDYQQCIPRLRASAGGSATLVGYVPTGFGQRDSGAINADVDTYKGWASAYAMQGIFYDEASQAAGDEPFYQSIVTHAKNAGLSFTVLNPGAVPDSGYFAFADVICTAETFYKGFSVSSLTISAAAPASKQAVILHDAPRSPSNLSAVIQQVSNAGVGWFYATNGLQTGNTYGSVPPFFATELNDLAALA</sequence>
<organism evidence="1 2">
    <name type="scientific">Mycena citricolor</name>
    <dbReference type="NCBI Taxonomy" id="2018698"/>
    <lineage>
        <taxon>Eukaryota</taxon>
        <taxon>Fungi</taxon>
        <taxon>Dikarya</taxon>
        <taxon>Basidiomycota</taxon>
        <taxon>Agaricomycotina</taxon>
        <taxon>Agaricomycetes</taxon>
        <taxon>Agaricomycetidae</taxon>
        <taxon>Agaricales</taxon>
        <taxon>Marasmiineae</taxon>
        <taxon>Mycenaceae</taxon>
        <taxon>Mycena</taxon>
    </lineage>
</organism>
<dbReference type="EMBL" id="CAVNYO010000412">
    <property type="protein sequence ID" value="CAK5276779.1"/>
    <property type="molecule type" value="Genomic_DNA"/>
</dbReference>
<name>A0AAD2HHH1_9AGAR</name>
<accession>A0AAD2HHH1</accession>
<reference evidence="1" key="1">
    <citation type="submission" date="2023-11" db="EMBL/GenBank/DDBJ databases">
        <authorList>
            <person name="De Vega J J."/>
            <person name="De Vega J J."/>
        </authorList>
    </citation>
    <scope>NUCLEOTIDE SEQUENCE</scope>
</reference>
<evidence type="ECO:0000313" key="2">
    <source>
        <dbReference type="Proteomes" id="UP001295794"/>
    </source>
</evidence>
<evidence type="ECO:0008006" key="3">
    <source>
        <dbReference type="Google" id="ProtNLM"/>
    </source>
</evidence>
<keyword evidence="2" id="KW-1185">Reference proteome</keyword>
<dbReference type="AlphaFoldDB" id="A0AAD2HHH1"/>